<dbReference type="Gene3D" id="3.30.10.30">
    <property type="entry name" value="DYRK"/>
    <property type="match status" value="1"/>
</dbReference>
<dbReference type="InterPro" id="IPR042521">
    <property type="entry name" value="DYRK"/>
</dbReference>
<comment type="similarity">
    <text evidence="1">Belongs to the protein kinase superfamily. CMGC Ser/Thr protein kinase family. MNB/DYRK subfamily.</text>
</comment>
<dbReference type="InterPro" id="IPR017441">
    <property type="entry name" value="Protein_kinase_ATP_BS"/>
</dbReference>
<dbReference type="Gene3D" id="3.30.200.20">
    <property type="entry name" value="Phosphorylase Kinase, domain 1"/>
    <property type="match status" value="1"/>
</dbReference>
<keyword evidence="5 11" id="KW-0547">Nucleotide-binding</keyword>
<gene>
    <name evidence="14" type="ORF">B4U79_19024</name>
</gene>
<dbReference type="AlphaFoldDB" id="A0A3S3NU00"/>
<dbReference type="EMBL" id="NCKU01002651">
    <property type="protein sequence ID" value="RWS09099.1"/>
    <property type="molecule type" value="Genomic_DNA"/>
</dbReference>
<evidence type="ECO:0000256" key="1">
    <source>
        <dbReference type="ARBA" id="ARBA00008867"/>
    </source>
</evidence>
<dbReference type="PROSITE" id="PS50011">
    <property type="entry name" value="PROTEIN_KINASE_DOM"/>
    <property type="match status" value="1"/>
</dbReference>
<dbReference type="InterPro" id="IPR050494">
    <property type="entry name" value="Ser_Thr_dual-spec_kinase"/>
</dbReference>
<keyword evidence="6 14" id="KW-0418">Kinase</keyword>
<evidence type="ECO:0000313" key="15">
    <source>
        <dbReference type="Proteomes" id="UP000285301"/>
    </source>
</evidence>
<name>A0A3S3NU00_9ACAR</name>
<evidence type="ECO:0000256" key="11">
    <source>
        <dbReference type="PROSITE-ProRule" id="PRU10141"/>
    </source>
</evidence>
<comment type="catalytic activity">
    <reaction evidence="9">
        <text>L-threonyl-[protein] + ATP = O-phospho-L-threonyl-[protein] + ADP + H(+)</text>
        <dbReference type="Rhea" id="RHEA:46608"/>
        <dbReference type="Rhea" id="RHEA-COMP:11060"/>
        <dbReference type="Rhea" id="RHEA-COMP:11605"/>
        <dbReference type="ChEBI" id="CHEBI:15378"/>
        <dbReference type="ChEBI" id="CHEBI:30013"/>
        <dbReference type="ChEBI" id="CHEBI:30616"/>
        <dbReference type="ChEBI" id="CHEBI:61977"/>
        <dbReference type="ChEBI" id="CHEBI:456216"/>
        <dbReference type="EC" id="2.7.12.1"/>
    </reaction>
</comment>
<dbReference type="InterPro" id="IPR011009">
    <property type="entry name" value="Kinase-like_dom_sf"/>
</dbReference>
<keyword evidence="7 11" id="KW-0067">ATP-binding</keyword>
<sequence length="475" mass="52779">MWFAISSYPSNTLSPQISILHVSPRLQIPLYLQSRFCQLKGCKCQGIHFVLSCDPKRAKRQQSAQVERTIEQQAFSIDSSSLDKTLKLCTTKKPRNHRKDNNNNNHSFDQLAYSSNQWTVIGSESNLVSMSSWLKLVCGSKSSKSDYSNSEQPKSEKNHRKSLCEKLRGRLKRNSANMSATTGHKADPSGFTRLGCALATQLQLTAAKTSGTLATLTNRLSRQANGNGIIAVDAKLGGGLASLPSIAIQKVSIGKLPPDAAILGSALLPSKESKEKSQETTLEERSVSRAKREKSLIDREQHSSSGREKTQINQTKKALFSSPETLDIYNNASESASDRHSCENSRLSSCNARHHCMQTLRLDPMGMRLPLTPNETLRYYGLRLNAFERAEVVHYPEVWYLGLDAANCKIEGDENFGQNSGYDDDSGSYIKASFDQWSYEILEVIGKGSFGQVIKALDHKTNEQVALKIIRNKKR</sequence>
<dbReference type="GO" id="GO:0005634">
    <property type="term" value="C:nucleus"/>
    <property type="evidence" value="ECO:0007669"/>
    <property type="project" value="TreeGrafter"/>
</dbReference>
<feature type="region of interest" description="Disordered" evidence="12">
    <location>
        <begin position="142"/>
        <end position="161"/>
    </location>
</feature>
<evidence type="ECO:0000256" key="12">
    <source>
        <dbReference type="SAM" id="MobiDB-lite"/>
    </source>
</evidence>
<feature type="non-terminal residue" evidence="14">
    <location>
        <position position="475"/>
    </location>
</feature>
<proteinExistence type="inferred from homology"/>
<dbReference type="InterPro" id="IPR000719">
    <property type="entry name" value="Prot_kinase_dom"/>
</dbReference>
<evidence type="ECO:0000256" key="6">
    <source>
        <dbReference type="ARBA" id="ARBA00022777"/>
    </source>
</evidence>
<dbReference type="OrthoDB" id="6497796at2759"/>
<feature type="domain" description="Protein kinase" evidence="13">
    <location>
        <begin position="439"/>
        <end position="475"/>
    </location>
</feature>
<dbReference type="GO" id="GO:0005856">
    <property type="term" value="C:cytoskeleton"/>
    <property type="evidence" value="ECO:0007669"/>
    <property type="project" value="TreeGrafter"/>
</dbReference>
<evidence type="ECO:0000256" key="9">
    <source>
        <dbReference type="ARBA" id="ARBA00049308"/>
    </source>
</evidence>
<evidence type="ECO:0000256" key="8">
    <source>
        <dbReference type="ARBA" id="ARBA00049003"/>
    </source>
</evidence>
<reference evidence="14 15" key="1">
    <citation type="journal article" date="2018" name="Gigascience">
        <title>Genomes of trombidid mites reveal novel predicted allergens and laterally-transferred genes associated with secondary metabolism.</title>
        <authorList>
            <person name="Dong X."/>
            <person name="Chaisiri K."/>
            <person name="Xia D."/>
            <person name="Armstrong S.D."/>
            <person name="Fang Y."/>
            <person name="Donnelly M.J."/>
            <person name="Kadowaki T."/>
            <person name="McGarry J.W."/>
            <person name="Darby A.C."/>
            <person name="Makepeace B.L."/>
        </authorList>
    </citation>
    <scope>NUCLEOTIDE SEQUENCE [LARGE SCALE GENOMIC DNA]</scope>
    <source>
        <strain evidence="14">UoL-WK</strain>
    </source>
</reference>
<keyword evidence="3" id="KW-0723">Serine/threonine-protein kinase</keyword>
<dbReference type="GO" id="GO:0005737">
    <property type="term" value="C:cytoplasm"/>
    <property type="evidence" value="ECO:0007669"/>
    <property type="project" value="TreeGrafter"/>
</dbReference>
<dbReference type="Proteomes" id="UP000285301">
    <property type="component" value="Unassembled WGS sequence"/>
</dbReference>
<dbReference type="PANTHER" id="PTHR24058">
    <property type="entry name" value="DUAL SPECIFICITY PROTEIN KINASE"/>
    <property type="match status" value="1"/>
</dbReference>
<dbReference type="GO" id="GO:0004712">
    <property type="term" value="F:protein serine/threonine/tyrosine kinase activity"/>
    <property type="evidence" value="ECO:0007669"/>
    <property type="project" value="UniProtKB-EC"/>
</dbReference>
<evidence type="ECO:0000313" key="14">
    <source>
        <dbReference type="EMBL" id="RWS09099.1"/>
    </source>
</evidence>
<organism evidence="14 15">
    <name type="scientific">Dinothrombium tinctorium</name>
    <dbReference type="NCBI Taxonomy" id="1965070"/>
    <lineage>
        <taxon>Eukaryota</taxon>
        <taxon>Metazoa</taxon>
        <taxon>Ecdysozoa</taxon>
        <taxon>Arthropoda</taxon>
        <taxon>Chelicerata</taxon>
        <taxon>Arachnida</taxon>
        <taxon>Acari</taxon>
        <taxon>Acariformes</taxon>
        <taxon>Trombidiformes</taxon>
        <taxon>Prostigmata</taxon>
        <taxon>Anystina</taxon>
        <taxon>Parasitengona</taxon>
        <taxon>Trombidioidea</taxon>
        <taxon>Trombidiidae</taxon>
        <taxon>Dinothrombium</taxon>
    </lineage>
</organism>
<evidence type="ECO:0000256" key="5">
    <source>
        <dbReference type="ARBA" id="ARBA00022741"/>
    </source>
</evidence>
<evidence type="ECO:0000256" key="4">
    <source>
        <dbReference type="ARBA" id="ARBA00022679"/>
    </source>
</evidence>
<dbReference type="EC" id="2.7.12.1" evidence="2"/>
<dbReference type="GO" id="GO:0005524">
    <property type="term" value="F:ATP binding"/>
    <property type="evidence" value="ECO:0007669"/>
    <property type="project" value="UniProtKB-UniRule"/>
</dbReference>
<evidence type="ECO:0000256" key="7">
    <source>
        <dbReference type="ARBA" id="ARBA00022840"/>
    </source>
</evidence>
<comment type="catalytic activity">
    <reaction evidence="10">
        <text>L-tyrosyl-[protein] + ATP = O-phospho-L-tyrosyl-[protein] + ADP + H(+)</text>
        <dbReference type="Rhea" id="RHEA:10596"/>
        <dbReference type="Rhea" id="RHEA-COMP:10136"/>
        <dbReference type="Rhea" id="RHEA-COMP:20101"/>
        <dbReference type="ChEBI" id="CHEBI:15378"/>
        <dbReference type="ChEBI" id="CHEBI:30616"/>
        <dbReference type="ChEBI" id="CHEBI:46858"/>
        <dbReference type="ChEBI" id="CHEBI:61978"/>
        <dbReference type="ChEBI" id="CHEBI:456216"/>
        <dbReference type="EC" id="2.7.12.1"/>
    </reaction>
</comment>
<dbReference type="SUPFAM" id="SSF56112">
    <property type="entry name" value="Protein kinase-like (PK-like)"/>
    <property type="match status" value="1"/>
</dbReference>
<feature type="region of interest" description="Disordered" evidence="12">
    <location>
        <begin position="270"/>
        <end position="317"/>
    </location>
</feature>
<protein>
    <recommendedName>
        <fullName evidence="2">dual-specificity kinase</fullName>
        <ecNumber evidence="2">2.7.12.1</ecNumber>
    </recommendedName>
</protein>
<feature type="compositionally biased region" description="Basic and acidic residues" evidence="12">
    <location>
        <begin position="293"/>
        <end position="310"/>
    </location>
</feature>
<dbReference type="PANTHER" id="PTHR24058:SF22">
    <property type="entry name" value="DUAL SPECIFICITY TYROSINE-PHOSPHORYLATION-REGULATED KINASE 4"/>
    <property type="match status" value="1"/>
</dbReference>
<accession>A0A3S3NU00</accession>
<evidence type="ECO:0000256" key="2">
    <source>
        <dbReference type="ARBA" id="ARBA00013203"/>
    </source>
</evidence>
<evidence type="ECO:0000256" key="10">
    <source>
        <dbReference type="ARBA" id="ARBA00051680"/>
    </source>
</evidence>
<feature type="compositionally biased region" description="Basic and acidic residues" evidence="12">
    <location>
        <begin position="271"/>
        <end position="287"/>
    </location>
</feature>
<evidence type="ECO:0000259" key="13">
    <source>
        <dbReference type="PROSITE" id="PS50011"/>
    </source>
</evidence>
<comment type="catalytic activity">
    <reaction evidence="8">
        <text>L-seryl-[protein] + ATP = O-phospho-L-seryl-[protein] + ADP + H(+)</text>
        <dbReference type="Rhea" id="RHEA:17989"/>
        <dbReference type="Rhea" id="RHEA-COMP:9863"/>
        <dbReference type="Rhea" id="RHEA-COMP:11604"/>
        <dbReference type="ChEBI" id="CHEBI:15378"/>
        <dbReference type="ChEBI" id="CHEBI:29999"/>
        <dbReference type="ChEBI" id="CHEBI:30616"/>
        <dbReference type="ChEBI" id="CHEBI:83421"/>
        <dbReference type="ChEBI" id="CHEBI:456216"/>
        <dbReference type="EC" id="2.7.12.1"/>
    </reaction>
</comment>
<dbReference type="STRING" id="1965070.A0A3S3NU00"/>
<keyword evidence="15" id="KW-1185">Reference proteome</keyword>
<dbReference type="GO" id="GO:0004674">
    <property type="term" value="F:protein serine/threonine kinase activity"/>
    <property type="evidence" value="ECO:0007669"/>
    <property type="project" value="UniProtKB-KW"/>
</dbReference>
<feature type="binding site" evidence="11">
    <location>
        <position position="468"/>
    </location>
    <ligand>
        <name>ATP</name>
        <dbReference type="ChEBI" id="CHEBI:30616"/>
    </ligand>
</feature>
<comment type="caution">
    <text evidence="14">The sequence shown here is derived from an EMBL/GenBank/DDBJ whole genome shotgun (WGS) entry which is preliminary data.</text>
</comment>
<keyword evidence="4" id="KW-0808">Transferase</keyword>
<evidence type="ECO:0000256" key="3">
    <source>
        <dbReference type="ARBA" id="ARBA00022527"/>
    </source>
</evidence>
<dbReference type="PROSITE" id="PS00107">
    <property type="entry name" value="PROTEIN_KINASE_ATP"/>
    <property type="match status" value="1"/>
</dbReference>